<dbReference type="EMBL" id="CAJOBZ010000002">
    <property type="protein sequence ID" value="CAF4764206.1"/>
    <property type="molecule type" value="Genomic_DNA"/>
</dbReference>
<name>A0A821MA87_9NEOP</name>
<organism evidence="1 2">
    <name type="scientific">Pieris macdunnoughi</name>
    <dbReference type="NCBI Taxonomy" id="345717"/>
    <lineage>
        <taxon>Eukaryota</taxon>
        <taxon>Metazoa</taxon>
        <taxon>Ecdysozoa</taxon>
        <taxon>Arthropoda</taxon>
        <taxon>Hexapoda</taxon>
        <taxon>Insecta</taxon>
        <taxon>Pterygota</taxon>
        <taxon>Neoptera</taxon>
        <taxon>Endopterygota</taxon>
        <taxon>Lepidoptera</taxon>
        <taxon>Glossata</taxon>
        <taxon>Ditrysia</taxon>
        <taxon>Papilionoidea</taxon>
        <taxon>Pieridae</taxon>
        <taxon>Pierinae</taxon>
        <taxon>Pieris</taxon>
    </lineage>
</organism>
<comment type="caution">
    <text evidence="1">The sequence shown here is derived from an EMBL/GenBank/DDBJ whole genome shotgun (WGS) entry which is preliminary data.</text>
</comment>
<keyword evidence="2" id="KW-1185">Reference proteome</keyword>
<sequence length="73" mass="8241">MLLKRLETKLDENQPLGNNALAARLQRPARWIHYYEIAMNHAHLAACGQRPHRAAAANEIEAHLRPVVGRCGH</sequence>
<dbReference type="Proteomes" id="UP000663880">
    <property type="component" value="Unassembled WGS sequence"/>
</dbReference>
<protein>
    <submittedName>
        <fullName evidence="1">Uncharacterized protein</fullName>
    </submittedName>
</protein>
<gene>
    <name evidence="1" type="ORF">PMACD_LOCUS1471</name>
</gene>
<evidence type="ECO:0000313" key="1">
    <source>
        <dbReference type="EMBL" id="CAF4764206.1"/>
    </source>
</evidence>
<accession>A0A821MA87</accession>
<evidence type="ECO:0000313" key="2">
    <source>
        <dbReference type="Proteomes" id="UP000663880"/>
    </source>
</evidence>
<reference evidence="1" key="1">
    <citation type="submission" date="2021-02" db="EMBL/GenBank/DDBJ databases">
        <authorList>
            <person name="Steward A R."/>
        </authorList>
    </citation>
    <scope>NUCLEOTIDE SEQUENCE</scope>
</reference>
<dbReference type="AlphaFoldDB" id="A0A821MA87"/>
<proteinExistence type="predicted"/>